<organism evidence="1 2">
    <name type="scientific">Campylobacter concisus ATCC 51562</name>
    <dbReference type="NCBI Taxonomy" id="1242969"/>
    <lineage>
        <taxon>Bacteria</taxon>
        <taxon>Pseudomonadati</taxon>
        <taxon>Campylobacterota</taxon>
        <taxon>Epsilonproteobacteria</taxon>
        <taxon>Campylobacterales</taxon>
        <taxon>Campylobacteraceae</taxon>
        <taxon>Campylobacter</taxon>
    </lineage>
</organism>
<protein>
    <submittedName>
        <fullName evidence="1">Putative periplasmic protein</fullName>
    </submittedName>
</protein>
<comment type="caution">
    <text evidence="1">The sequence shown here is derived from an EMBL/GenBank/DDBJ whole genome shotgun (WGS) entry which is preliminary data.</text>
</comment>
<gene>
    <name evidence="1" type="ORF">ATCC51562_1748</name>
</gene>
<dbReference type="PATRIC" id="fig|1242969.3.peg.1132"/>
<sequence>MKKIAYLVAALALIILCIFGFIFSSFGNKFIASKIEKEALAHGIDVKFKDFSLGFSTLNLEAIVMNAINLKANGDLSLLAQSMSLNIDINTDKAKASELGLKKDVALKANVAGKFSDIKLTATGTALGSNINLNANLKDYLPKALNLDAKNIELSEISALAQKPNLASGKLDLTSNMQGVDEKNEPIINAQILASDAAINKEILKNEFGLNLAKDINFKGGVNAKFANEKVSAKTIIIAPEATLKANETTYDLANKNLKSDFLLNVPDLALFGKLLGEQLSGAVDANGEITMQENALKNLKAEINGLGGKINANFDSKNLALNAANIKLKELLALALQPSYADGQINLNANFSGFDELKKLAGEAKFEIKNGLIDKGLAKLKNAAKFELKGGATAKNELVNFDANVLSDLGELKDVKGVFDIKNSQIFSKFALLISDPEKFKAVSGFEVGSKMALAGDVKVKASKIDELNLGGDAFAGKLNATIKNENLDLSLKEAQLGEILALSGNDRLANAKANVQAKGQNIFSKSPSVTATIALNDGKFNAAALSKMLDKKFPENEKFSSNLSLNYKGEMAKFSGDFLSSLADIKGIDGSFDVGKSTLNLKLQAVVSELNKLAFLAGRELHGKFAALVTAEGKVDDLSVKATSDDLFKGKLEANYKGGALDAVLKNFEVNGLTQTLGLDHLYDGNGDAKFDYETKQKLGKFDILLKEGHLASTNLTNSIKTFTGKDITKEIYKDGKIYGDIKGDNVVFNVNLSSPKSDIKVANGTYNTATKMLNAPLVCRLEKTDLNVQISGITDKLKYDVRSQYLENKVKKEIGRFLDKKLGGKDDEGANGEKQNLKGLLKGLF</sequence>
<evidence type="ECO:0000313" key="1">
    <source>
        <dbReference type="EMBL" id="ERJ25759.1"/>
    </source>
</evidence>
<accession>U2GCF7</accession>
<dbReference type="RefSeq" id="WP_021091213.1">
    <property type="nucleotide sequence ID" value="NZ_ANNI01000006.1"/>
</dbReference>
<reference evidence="1 2" key="1">
    <citation type="journal article" date="2013" name="BMC Genomics">
        <title>Comparative genomics of Campylobacter concisus isolates reveals genetic diversity and provides insights into disease association.</title>
        <authorList>
            <person name="Deshpande N.P."/>
            <person name="Kaakoush N.O."/>
            <person name="Wilkins M.R."/>
            <person name="Mitchell H.M."/>
        </authorList>
    </citation>
    <scope>NUCLEOTIDE SEQUENCE [LARGE SCALE GENOMIC DNA]</scope>
    <source>
        <strain evidence="1 2">ATCC 51562</strain>
    </source>
</reference>
<proteinExistence type="predicted"/>
<evidence type="ECO:0000313" key="2">
    <source>
        <dbReference type="Proteomes" id="UP000016627"/>
    </source>
</evidence>
<dbReference type="Proteomes" id="UP000016627">
    <property type="component" value="Unassembled WGS sequence"/>
</dbReference>
<dbReference type="eggNOG" id="COG2911">
    <property type="taxonomic scope" value="Bacteria"/>
</dbReference>
<name>U2GCF7_9BACT</name>
<dbReference type="EMBL" id="ANNI01000006">
    <property type="protein sequence ID" value="ERJ25759.1"/>
    <property type="molecule type" value="Genomic_DNA"/>
</dbReference>
<dbReference type="AlphaFoldDB" id="U2GCF7"/>